<evidence type="ECO:0000259" key="7">
    <source>
        <dbReference type="Pfam" id="PF08240"/>
    </source>
</evidence>
<dbReference type="GO" id="GO:0008270">
    <property type="term" value="F:zinc ion binding"/>
    <property type="evidence" value="ECO:0007669"/>
    <property type="project" value="InterPro"/>
</dbReference>
<dbReference type="STRING" id="29313.BHQ16_18575"/>
<dbReference type="RefSeq" id="WP_113962980.1">
    <property type="nucleotide sequence ID" value="NZ_UEGW01000001.1"/>
</dbReference>
<dbReference type="EMBL" id="UEGW01000001">
    <property type="protein sequence ID" value="SRX92281.1"/>
    <property type="molecule type" value="Genomic_DNA"/>
</dbReference>
<dbReference type="SUPFAM" id="SSF50129">
    <property type="entry name" value="GroES-like"/>
    <property type="match status" value="1"/>
</dbReference>
<dbReference type="Pfam" id="PF08240">
    <property type="entry name" value="ADH_N"/>
    <property type="match status" value="1"/>
</dbReference>
<dbReference type="InterPro" id="IPR013154">
    <property type="entry name" value="ADH-like_N"/>
</dbReference>
<dbReference type="InterPro" id="IPR011032">
    <property type="entry name" value="GroES-like_sf"/>
</dbReference>
<dbReference type="AlphaFoldDB" id="A0A375YTN9"/>
<feature type="domain" description="Alcohol dehydrogenase-like N-terminal" evidence="7">
    <location>
        <begin position="30"/>
        <end position="152"/>
    </location>
</feature>
<dbReference type="InterPro" id="IPR013149">
    <property type="entry name" value="ADH-like_C"/>
</dbReference>
<evidence type="ECO:0000313" key="9">
    <source>
        <dbReference type="Proteomes" id="UP000252015"/>
    </source>
</evidence>
<dbReference type="Proteomes" id="UP000252015">
    <property type="component" value="Unassembled WGS sequence"/>
</dbReference>
<dbReference type="PANTHER" id="PTHR43401">
    <property type="entry name" value="L-THREONINE 3-DEHYDROGENASE"/>
    <property type="match status" value="1"/>
</dbReference>
<dbReference type="InterPro" id="IPR050129">
    <property type="entry name" value="Zn_alcohol_dh"/>
</dbReference>
<evidence type="ECO:0000256" key="5">
    <source>
        <dbReference type="RuleBase" id="RU361277"/>
    </source>
</evidence>
<dbReference type="InterPro" id="IPR002328">
    <property type="entry name" value="ADH_Zn_CS"/>
</dbReference>
<comment type="similarity">
    <text evidence="5">Belongs to the zinc-containing alcohol dehydrogenase family.</text>
</comment>
<comment type="cofactor">
    <cofactor evidence="1 5">
        <name>Zn(2+)</name>
        <dbReference type="ChEBI" id="CHEBI:29105"/>
    </cofactor>
</comment>
<gene>
    <name evidence="8" type="ORF">MSP7336_00506</name>
</gene>
<keyword evidence="3 5" id="KW-0862">Zinc</keyword>
<keyword evidence="2 5" id="KW-0479">Metal-binding</keyword>
<dbReference type="PROSITE" id="PS00059">
    <property type="entry name" value="ADH_ZINC"/>
    <property type="match status" value="1"/>
</dbReference>
<dbReference type="Pfam" id="PF00107">
    <property type="entry name" value="ADH_zinc_N"/>
    <property type="match status" value="1"/>
</dbReference>
<dbReference type="InterPro" id="IPR036291">
    <property type="entry name" value="NAD(P)-bd_dom_sf"/>
</dbReference>
<dbReference type="PANTHER" id="PTHR43401:SF2">
    <property type="entry name" value="L-THREONINE 3-DEHYDROGENASE"/>
    <property type="match status" value="1"/>
</dbReference>
<evidence type="ECO:0000256" key="3">
    <source>
        <dbReference type="ARBA" id="ARBA00022833"/>
    </source>
</evidence>
<evidence type="ECO:0000256" key="2">
    <source>
        <dbReference type="ARBA" id="ARBA00022723"/>
    </source>
</evidence>
<dbReference type="Gene3D" id="3.90.180.10">
    <property type="entry name" value="Medium-chain alcohol dehydrogenases, catalytic domain"/>
    <property type="match status" value="1"/>
</dbReference>
<evidence type="ECO:0000256" key="4">
    <source>
        <dbReference type="ARBA" id="ARBA00023002"/>
    </source>
</evidence>
<evidence type="ECO:0000313" key="8">
    <source>
        <dbReference type="EMBL" id="SRX92281.1"/>
    </source>
</evidence>
<dbReference type="SUPFAM" id="SSF51735">
    <property type="entry name" value="NAD(P)-binding Rossmann-fold domains"/>
    <property type="match status" value="1"/>
</dbReference>
<dbReference type="Gene3D" id="3.40.50.720">
    <property type="entry name" value="NAD(P)-binding Rossmann-like Domain"/>
    <property type="match status" value="1"/>
</dbReference>
<dbReference type="GO" id="GO:0016491">
    <property type="term" value="F:oxidoreductase activity"/>
    <property type="evidence" value="ECO:0007669"/>
    <property type="project" value="UniProtKB-KW"/>
</dbReference>
<reference evidence="8 9" key="1">
    <citation type="submission" date="2018-05" db="EMBL/GenBank/DDBJ databases">
        <authorList>
            <consortium name="IHU Genomes"/>
        </authorList>
    </citation>
    <scope>NUCLEOTIDE SEQUENCE [LARGE SCALE GENOMIC DNA]</scope>
    <source>
        <strain evidence="8 9">P7336</strain>
    </source>
</reference>
<keyword evidence="4" id="KW-0560">Oxidoreductase</keyword>
<protein>
    <submittedName>
        <fullName evidence="8">Putative alcohol dehydrogenase Adh [Mycobacterium tuberculosis H37Rv]</fullName>
    </submittedName>
</protein>
<organism evidence="8 9">
    <name type="scientific">Mycobacterium shimoidei</name>
    <dbReference type="NCBI Taxonomy" id="29313"/>
    <lineage>
        <taxon>Bacteria</taxon>
        <taxon>Bacillati</taxon>
        <taxon>Actinomycetota</taxon>
        <taxon>Actinomycetes</taxon>
        <taxon>Mycobacteriales</taxon>
        <taxon>Mycobacteriaceae</taxon>
        <taxon>Mycobacterium</taxon>
    </lineage>
</organism>
<feature type="domain" description="Alcohol dehydrogenase-like C-terminal" evidence="6">
    <location>
        <begin position="193"/>
        <end position="324"/>
    </location>
</feature>
<sequence length="367" mass="37941">MPDDRVARALVLEAPRRLVERQLPVPEVGEDDGLVRVEACGLCGTDHEQYTGALSGGFAFVPGHETVGTVEAIGSRAAQRWGVAVGDRVAVEVFQSCRDCSACRAGEYRRCEKHGLADMYGFIPVDREPGLWGGYAEYQYLSPDSMVLPVPEHLEPVVATLFNPLGAGIRWGTTVPDIKSGDVLAVLGPGVRGLCAAAAAKEAGAGFVMVTGLGARDANRLALAPQFGADLAVDVGVDDPVAALKKATGGLADVVLDVTAGAPAAFAQAIALARPNGTVVVAGTRGFDSGAPGFSPDMVVFKELRVLGALGVDVTAYRAALDLLGSGRYPFAGLPRRCVGLDGADELLATMAGERDGTPPVHGVLTP</sequence>
<proteinExistence type="inferred from homology"/>
<evidence type="ECO:0000256" key="1">
    <source>
        <dbReference type="ARBA" id="ARBA00001947"/>
    </source>
</evidence>
<accession>A0A375YTN9</accession>
<evidence type="ECO:0000259" key="6">
    <source>
        <dbReference type="Pfam" id="PF00107"/>
    </source>
</evidence>
<name>A0A375YTN9_MYCSH</name>
<keyword evidence="9" id="KW-1185">Reference proteome</keyword>